<keyword evidence="1 2" id="KW-0597">Phosphoprotein</keyword>
<dbReference type="EMBL" id="LGKP01000025">
    <property type="protein sequence ID" value="KPL85164.1"/>
    <property type="molecule type" value="Genomic_DNA"/>
</dbReference>
<gene>
    <name evidence="4" type="ORF">SE18_15815</name>
</gene>
<evidence type="ECO:0000313" key="4">
    <source>
        <dbReference type="EMBL" id="KPL85164.1"/>
    </source>
</evidence>
<dbReference type="STRING" id="70996.SE18_15815"/>
<name>A0A0P6XYM9_9CHLR</name>
<evidence type="ECO:0000256" key="2">
    <source>
        <dbReference type="PROSITE-ProRule" id="PRU00169"/>
    </source>
</evidence>
<proteinExistence type="predicted"/>
<evidence type="ECO:0000313" key="5">
    <source>
        <dbReference type="Proteomes" id="UP000050277"/>
    </source>
</evidence>
<organism evidence="4 5">
    <name type="scientific">Herpetosiphon geysericola</name>
    <dbReference type="NCBI Taxonomy" id="70996"/>
    <lineage>
        <taxon>Bacteria</taxon>
        <taxon>Bacillati</taxon>
        <taxon>Chloroflexota</taxon>
        <taxon>Chloroflexia</taxon>
        <taxon>Herpetosiphonales</taxon>
        <taxon>Herpetosiphonaceae</taxon>
        <taxon>Herpetosiphon</taxon>
    </lineage>
</organism>
<dbReference type="OrthoDB" id="9790669at2"/>
<dbReference type="Proteomes" id="UP000050277">
    <property type="component" value="Unassembled WGS sequence"/>
</dbReference>
<dbReference type="PANTHER" id="PTHR44591">
    <property type="entry name" value="STRESS RESPONSE REGULATOR PROTEIN 1"/>
    <property type="match status" value="1"/>
</dbReference>
<protein>
    <submittedName>
        <fullName evidence="4">Chemotaxis protein CheY</fullName>
    </submittedName>
</protein>
<reference evidence="4 5" key="1">
    <citation type="submission" date="2015-07" db="EMBL/GenBank/DDBJ databases">
        <title>Whole genome sequence of Herpetosiphon geysericola DSM 7119.</title>
        <authorList>
            <person name="Hemp J."/>
            <person name="Ward L.M."/>
            <person name="Pace L.A."/>
            <person name="Fischer W.W."/>
        </authorList>
    </citation>
    <scope>NUCLEOTIDE SEQUENCE [LARGE SCALE GENOMIC DNA]</scope>
    <source>
        <strain evidence="4 5">DSM 7119</strain>
    </source>
</reference>
<dbReference type="RefSeq" id="WP_054535435.1">
    <property type="nucleotide sequence ID" value="NZ_LGKP01000025.1"/>
</dbReference>
<comment type="caution">
    <text evidence="4">The sequence shown here is derived from an EMBL/GenBank/DDBJ whole genome shotgun (WGS) entry which is preliminary data.</text>
</comment>
<dbReference type="Pfam" id="PF00072">
    <property type="entry name" value="Response_reg"/>
    <property type="match status" value="1"/>
</dbReference>
<accession>A0A0P6XYM9</accession>
<dbReference type="Gene3D" id="3.40.50.2300">
    <property type="match status" value="1"/>
</dbReference>
<dbReference type="InterPro" id="IPR011006">
    <property type="entry name" value="CheY-like_superfamily"/>
</dbReference>
<dbReference type="SUPFAM" id="SSF52172">
    <property type="entry name" value="CheY-like"/>
    <property type="match status" value="1"/>
</dbReference>
<evidence type="ECO:0000256" key="1">
    <source>
        <dbReference type="ARBA" id="ARBA00022553"/>
    </source>
</evidence>
<dbReference type="GO" id="GO:0000160">
    <property type="term" value="P:phosphorelay signal transduction system"/>
    <property type="evidence" value="ECO:0007669"/>
    <property type="project" value="InterPro"/>
</dbReference>
<dbReference type="PANTHER" id="PTHR44591:SF3">
    <property type="entry name" value="RESPONSE REGULATORY DOMAIN-CONTAINING PROTEIN"/>
    <property type="match status" value="1"/>
</dbReference>
<sequence>MGMIKILVADDEPDVLFMTSFSLRSLGGFEVIEAHNGAEAVELALQVEPELLVLDIKMPKMTGYEACRELRTYPQFASTPIILLSAKGQKTEIDEGWESGATEYMLKPYAPATLIGRVRELLSTQA</sequence>
<dbReference type="SMART" id="SM00448">
    <property type="entry name" value="REC"/>
    <property type="match status" value="1"/>
</dbReference>
<dbReference type="InterPro" id="IPR050595">
    <property type="entry name" value="Bact_response_regulator"/>
</dbReference>
<dbReference type="AlphaFoldDB" id="A0A0P6XYM9"/>
<feature type="modified residue" description="4-aspartylphosphate" evidence="2">
    <location>
        <position position="55"/>
    </location>
</feature>
<dbReference type="InterPro" id="IPR001789">
    <property type="entry name" value="Sig_transdc_resp-reg_receiver"/>
</dbReference>
<dbReference type="CDD" id="cd17574">
    <property type="entry name" value="REC_OmpR"/>
    <property type="match status" value="1"/>
</dbReference>
<dbReference type="PROSITE" id="PS50110">
    <property type="entry name" value="RESPONSE_REGULATORY"/>
    <property type="match status" value="1"/>
</dbReference>
<feature type="domain" description="Response regulatory" evidence="3">
    <location>
        <begin position="5"/>
        <end position="122"/>
    </location>
</feature>
<evidence type="ECO:0000259" key="3">
    <source>
        <dbReference type="PROSITE" id="PS50110"/>
    </source>
</evidence>
<keyword evidence="5" id="KW-1185">Reference proteome</keyword>